<dbReference type="EMBL" id="JACIBY010000012">
    <property type="protein sequence ID" value="MBB3840638.1"/>
    <property type="molecule type" value="Genomic_DNA"/>
</dbReference>
<dbReference type="Proteomes" id="UP000541352">
    <property type="component" value="Unassembled WGS sequence"/>
</dbReference>
<reference evidence="1 2" key="1">
    <citation type="submission" date="2020-08" db="EMBL/GenBank/DDBJ databases">
        <title>Genomic Encyclopedia of Type Strains, Phase IV (KMG-IV): sequencing the most valuable type-strain genomes for metagenomic binning, comparative biology and taxonomic classification.</title>
        <authorList>
            <person name="Goeker M."/>
        </authorList>
    </citation>
    <scope>NUCLEOTIDE SEQUENCE [LARGE SCALE GENOMIC DNA]</scope>
    <source>
        <strain evidence="1 2">DSM 17976</strain>
    </source>
</reference>
<sequence>MTHKILVFLGLWELLNLVSANVIAQTIKKDRFIANQGVVTWVETVEIKDMDTPIIVEAMAESLQKKGFIQLESNRTNNVLTGTLLHAPSLGLAKATFRVDILYESYIVSVTAITLLPSTPIEKLILTPQKQFVGAFSPIISKLDEELLQTFSITF</sequence>
<evidence type="ECO:0000313" key="1">
    <source>
        <dbReference type="EMBL" id="MBB3840638.1"/>
    </source>
</evidence>
<keyword evidence="2" id="KW-1185">Reference proteome</keyword>
<evidence type="ECO:0000313" key="2">
    <source>
        <dbReference type="Proteomes" id="UP000541352"/>
    </source>
</evidence>
<protein>
    <recommendedName>
        <fullName evidence="3">DUF4468 domain-containing protein</fullName>
    </recommendedName>
</protein>
<accession>A0A7W5ZPI3</accession>
<dbReference type="RefSeq" id="WP_183977766.1">
    <property type="nucleotide sequence ID" value="NZ_JACIBY010000012.1"/>
</dbReference>
<proteinExistence type="predicted"/>
<comment type="caution">
    <text evidence="1">The sequence shown here is derived from an EMBL/GenBank/DDBJ whole genome shotgun (WGS) entry which is preliminary data.</text>
</comment>
<evidence type="ECO:0008006" key="3">
    <source>
        <dbReference type="Google" id="ProtNLM"/>
    </source>
</evidence>
<dbReference type="AlphaFoldDB" id="A0A7W5ZPI3"/>
<gene>
    <name evidence="1" type="ORF">FHS57_004658</name>
</gene>
<name>A0A7W5ZPI3_9BACT</name>
<organism evidence="1 2">
    <name type="scientific">Runella defluvii</name>
    <dbReference type="NCBI Taxonomy" id="370973"/>
    <lineage>
        <taxon>Bacteria</taxon>
        <taxon>Pseudomonadati</taxon>
        <taxon>Bacteroidota</taxon>
        <taxon>Cytophagia</taxon>
        <taxon>Cytophagales</taxon>
        <taxon>Spirosomataceae</taxon>
        <taxon>Runella</taxon>
    </lineage>
</organism>